<evidence type="ECO:0000313" key="2">
    <source>
        <dbReference type="Proteomes" id="UP001458880"/>
    </source>
</evidence>
<gene>
    <name evidence="1" type="ORF">QE152_g20717</name>
</gene>
<comment type="caution">
    <text evidence="1">The sequence shown here is derived from an EMBL/GenBank/DDBJ whole genome shotgun (WGS) entry which is preliminary data.</text>
</comment>
<protein>
    <submittedName>
        <fullName evidence="1">Uncharacterized protein</fullName>
    </submittedName>
</protein>
<evidence type="ECO:0000313" key="1">
    <source>
        <dbReference type="EMBL" id="KAK9721750.1"/>
    </source>
</evidence>
<accession>A0AAW1KNL3</accession>
<keyword evidence="2" id="KW-1185">Reference proteome</keyword>
<reference evidence="1 2" key="1">
    <citation type="journal article" date="2024" name="BMC Genomics">
        <title>De novo assembly and annotation of Popillia japonica's genome with initial clues to its potential as an invasive pest.</title>
        <authorList>
            <person name="Cucini C."/>
            <person name="Boschi S."/>
            <person name="Funari R."/>
            <person name="Cardaioli E."/>
            <person name="Iannotti N."/>
            <person name="Marturano G."/>
            <person name="Paoli F."/>
            <person name="Bruttini M."/>
            <person name="Carapelli A."/>
            <person name="Frati F."/>
            <person name="Nardi F."/>
        </authorList>
    </citation>
    <scope>NUCLEOTIDE SEQUENCE [LARGE SCALE GENOMIC DNA]</scope>
    <source>
        <strain evidence="1">DMR45628</strain>
    </source>
</reference>
<sequence length="118" mass="13526">MRIKPFIKSGVRDALHRQAARGLCVRQPATPTTLLRPFHLANDARNHPGTEIRNTPFTGYEYVGSPNDSPSVFFELTEKTWKDLELGKPPRLTEKTWKDLELGKPPRRKSMDPWMNGI</sequence>
<dbReference type="Proteomes" id="UP001458880">
    <property type="component" value="Unassembled WGS sequence"/>
</dbReference>
<organism evidence="1 2">
    <name type="scientific">Popillia japonica</name>
    <name type="common">Japanese beetle</name>
    <dbReference type="NCBI Taxonomy" id="7064"/>
    <lineage>
        <taxon>Eukaryota</taxon>
        <taxon>Metazoa</taxon>
        <taxon>Ecdysozoa</taxon>
        <taxon>Arthropoda</taxon>
        <taxon>Hexapoda</taxon>
        <taxon>Insecta</taxon>
        <taxon>Pterygota</taxon>
        <taxon>Neoptera</taxon>
        <taxon>Endopterygota</taxon>
        <taxon>Coleoptera</taxon>
        <taxon>Polyphaga</taxon>
        <taxon>Scarabaeiformia</taxon>
        <taxon>Scarabaeidae</taxon>
        <taxon>Rutelinae</taxon>
        <taxon>Popillia</taxon>
    </lineage>
</organism>
<dbReference type="EMBL" id="JASPKY010000195">
    <property type="protein sequence ID" value="KAK9721750.1"/>
    <property type="molecule type" value="Genomic_DNA"/>
</dbReference>
<proteinExistence type="predicted"/>
<dbReference type="AlphaFoldDB" id="A0AAW1KNL3"/>
<name>A0AAW1KNL3_POPJA</name>